<dbReference type="InterPro" id="IPR005153">
    <property type="entry name" value="MbtH-like_dom"/>
</dbReference>
<dbReference type="PANTHER" id="PTHR38444:SF1">
    <property type="entry name" value="ENTEROBACTIN BIOSYNTHESIS PROTEIN YBDZ"/>
    <property type="match status" value="1"/>
</dbReference>
<evidence type="ECO:0000259" key="1">
    <source>
        <dbReference type="SMART" id="SM00923"/>
    </source>
</evidence>
<feature type="domain" description="MbtH-like" evidence="1">
    <location>
        <begin position="3"/>
        <end position="53"/>
    </location>
</feature>
<evidence type="ECO:0000313" key="2">
    <source>
        <dbReference type="EMBL" id="GIJ21065.1"/>
    </source>
</evidence>
<dbReference type="Proteomes" id="UP000643165">
    <property type="component" value="Unassembled WGS sequence"/>
</dbReference>
<dbReference type="SUPFAM" id="SSF160582">
    <property type="entry name" value="MbtH-like"/>
    <property type="match status" value="1"/>
</dbReference>
<dbReference type="EMBL" id="BOPB01000009">
    <property type="protein sequence ID" value="GIJ21065.1"/>
    <property type="molecule type" value="Genomic_DNA"/>
</dbReference>
<protein>
    <recommendedName>
        <fullName evidence="1">MbtH-like domain-containing protein</fullName>
    </recommendedName>
</protein>
<dbReference type="InterPro" id="IPR037407">
    <property type="entry name" value="MLP_fam"/>
</dbReference>
<sequence length="192" mass="20860">MTESVDEVEQTFHVVVNHEEQYSLWPVGQALPAGWREAGRTGTQAECVSYIDEVWTDMRPLSLRRFMAEHADDEDVIEPVADEEPSLVDRLSVGSHPVRASLAPGQGAVQLKEAIDHGYVFVRFTETQGGTELGVRIDAEASRLQGADFAAGTGEVHLAGTLNLDFEPVRCLARIDLATLTGEGSLARIDGS</sequence>
<dbReference type="Gene3D" id="3.90.820.10">
    <property type="entry name" value="Structural Genomics, Unknown Function 30-nov-00 1gh9 Mol_id"/>
    <property type="match status" value="1"/>
</dbReference>
<keyword evidence="3" id="KW-1185">Reference proteome</keyword>
<reference evidence="2 3" key="1">
    <citation type="submission" date="2021-01" db="EMBL/GenBank/DDBJ databases">
        <title>Whole genome shotgun sequence of Verrucosispora lutea NBRC 106530.</title>
        <authorList>
            <person name="Komaki H."/>
            <person name="Tamura T."/>
        </authorList>
    </citation>
    <scope>NUCLEOTIDE SEQUENCE [LARGE SCALE GENOMIC DNA]</scope>
    <source>
        <strain evidence="2 3">NBRC 106530</strain>
    </source>
</reference>
<organism evidence="2 3">
    <name type="scientific">Micromonospora lutea</name>
    <dbReference type="NCBI Taxonomy" id="419825"/>
    <lineage>
        <taxon>Bacteria</taxon>
        <taxon>Bacillati</taxon>
        <taxon>Actinomycetota</taxon>
        <taxon>Actinomycetes</taxon>
        <taxon>Micromonosporales</taxon>
        <taxon>Micromonosporaceae</taxon>
        <taxon>Micromonospora</taxon>
    </lineage>
</organism>
<proteinExistence type="predicted"/>
<dbReference type="PANTHER" id="PTHR38444">
    <property type="entry name" value="ENTEROBACTIN BIOSYNTHESIS PROTEIN YBDZ"/>
    <property type="match status" value="1"/>
</dbReference>
<dbReference type="SMART" id="SM00923">
    <property type="entry name" value="MbtH"/>
    <property type="match status" value="1"/>
</dbReference>
<evidence type="ECO:0000313" key="3">
    <source>
        <dbReference type="Proteomes" id="UP000643165"/>
    </source>
</evidence>
<accession>A0ABQ4ITC3</accession>
<comment type="caution">
    <text evidence="2">The sequence shown here is derived from an EMBL/GenBank/DDBJ whole genome shotgun (WGS) entry which is preliminary data.</text>
</comment>
<dbReference type="Pfam" id="PF03621">
    <property type="entry name" value="MbtH"/>
    <property type="match status" value="1"/>
</dbReference>
<name>A0ABQ4ITC3_9ACTN</name>
<dbReference type="InterPro" id="IPR038020">
    <property type="entry name" value="MbtH-like_sf"/>
</dbReference>
<gene>
    <name evidence="2" type="ORF">Vlu01_16890</name>
</gene>